<feature type="region of interest" description="Disordered" evidence="1">
    <location>
        <begin position="416"/>
        <end position="532"/>
    </location>
</feature>
<name>A0A6A6VXL3_9PEZI</name>
<dbReference type="AlphaFoldDB" id="A0A6A6VXL3"/>
<dbReference type="OrthoDB" id="2504266at2759"/>
<feature type="compositionally biased region" description="Basic and acidic residues" evidence="1">
    <location>
        <begin position="265"/>
        <end position="306"/>
    </location>
</feature>
<dbReference type="EMBL" id="ML996580">
    <property type="protein sequence ID" value="KAF2754380.1"/>
    <property type="molecule type" value="Genomic_DNA"/>
</dbReference>
<feature type="region of interest" description="Disordered" evidence="1">
    <location>
        <begin position="550"/>
        <end position="654"/>
    </location>
</feature>
<sequence>MDSKPVIRYTVDQLQHLRNSPLVRKPDKLPSIEQWMENQGDQNHRKSRPSTSTADHENQRPSILSTRQFARSSAGEDIVLGPPKFAFTSSSAVRIAKQSETGEKSSAHEEDGTNADRYTGRERSFKDRDNERPREKQPYANGRRGPREDVEGWSVFRKQKVHDQDEQERSQRHLGRDRDRNEPDDTYPRKNGAGRGRFEQPWGREDTAQNKDTDNGKFSSTKSTGWRDRERDRDREHIRDKRDDREWNRGRTDDDPEWMATDSAGAEKKHGHTQEDFQRWMKEMKNKTSGRDDVMNAPESVEKPLETSKPTKTSVPPSQTAGSLPPTQLFEGSTEKLFGIWGESKQTSAKDAEITAAPRAAANKSKPSRFASLFSPQEEKLGEEATVSQGTPIAAASVEFADDKAGFQRILQMLGNTTVSPSPVPPKPPLNGNRHRAGLDVAKPNFPPGLEQPAVRHVSTRSKEERDAILDSIIPKNKQSPFGISSPSNNSPWDIPQPSTKTEFREAPINQAPSRNSTNPETGGFQQPLLNRPAAQTDTSNREFLLNLIKQPSRSTSAQTPQNDPGHLVHDNNSLFHGERGTNLQMPKARGPNAGFFDMNDSDMLRRSAELTQHEQPRKPAPRQPPGLYDDPPMSAVSQRRNTNDNPPRLQMSNMGIPQQAEPYWMKNQGIQSPQDRIPPPPGFGNRMHQQQPGGPSFPPHMQFQGNNAPPMGPPPGLNQGLPRSMYQRQEPMGPPPGFFPPGPNGPPGPGLGGPPPGFPHMSMHQDMMGVPRRHAGGPGNFDMFNEMHPGRGRGGPPGPPYM</sequence>
<feature type="compositionally biased region" description="Polar residues" evidence="1">
    <location>
        <begin position="477"/>
        <end position="501"/>
    </location>
</feature>
<dbReference type="InterPro" id="IPR046784">
    <property type="entry name" value="Eap1"/>
</dbReference>
<feature type="compositionally biased region" description="Polar residues" evidence="1">
    <location>
        <begin position="511"/>
        <end position="532"/>
    </location>
</feature>
<accession>A0A6A6VXL3</accession>
<feature type="compositionally biased region" description="Basic and acidic residues" evidence="1">
    <location>
        <begin position="603"/>
        <end position="618"/>
    </location>
</feature>
<feature type="region of interest" description="Disordered" evidence="1">
    <location>
        <begin position="726"/>
        <end position="803"/>
    </location>
</feature>
<feature type="compositionally biased region" description="Polar residues" evidence="1">
    <location>
        <begin position="550"/>
        <end position="563"/>
    </location>
</feature>
<dbReference type="Proteomes" id="UP000799437">
    <property type="component" value="Unassembled WGS sequence"/>
</dbReference>
<keyword evidence="3" id="KW-1185">Reference proteome</keyword>
<protein>
    <submittedName>
        <fullName evidence="2">Uncharacterized protein</fullName>
    </submittedName>
</protein>
<feature type="compositionally biased region" description="Basic and acidic residues" evidence="1">
    <location>
        <begin position="196"/>
        <end position="215"/>
    </location>
</feature>
<reference evidence="2" key="1">
    <citation type="journal article" date="2020" name="Stud. Mycol.">
        <title>101 Dothideomycetes genomes: a test case for predicting lifestyles and emergence of pathogens.</title>
        <authorList>
            <person name="Haridas S."/>
            <person name="Albert R."/>
            <person name="Binder M."/>
            <person name="Bloem J."/>
            <person name="Labutti K."/>
            <person name="Salamov A."/>
            <person name="Andreopoulos B."/>
            <person name="Baker S."/>
            <person name="Barry K."/>
            <person name="Bills G."/>
            <person name="Bluhm B."/>
            <person name="Cannon C."/>
            <person name="Castanera R."/>
            <person name="Culley D."/>
            <person name="Daum C."/>
            <person name="Ezra D."/>
            <person name="Gonzalez J."/>
            <person name="Henrissat B."/>
            <person name="Kuo A."/>
            <person name="Liang C."/>
            <person name="Lipzen A."/>
            <person name="Lutzoni F."/>
            <person name="Magnuson J."/>
            <person name="Mondo S."/>
            <person name="Nolan M."/>
            <person name="Ohm R."/>
            <person name="Pangilinan J."/>
            <person name="Park H.-J."/>
            <person name="Ramirez L."/>
            <person name="Alfaro M."/>
            <person name="Sun H."/>
            <person name="Tritt A."/>
            <person name="Yoshinaga Y."/>
            <person name="Zwiers L.-H."/>
            <person name="Turgeon B."/>
            <person name="Goodwin S."/>
            <person name="Spatafora J."/>
            <person name="Crous P."/>
            <person name="Grigoriev I."/>
        </authorList>
    </citation>
    <scope>NUCLEOTIDE SEQUENCE</scope>
    <source>
        <strain evidence="2">CBS 121739</strain>
    </source>
</reference>
<proteinExistence type="predicted"/>
<feature type="compositionally biased region" description="Basic and acidic residues" evidence="1">
    <location>
        <begin position="225"/>
        <end position="253"/>
    </location>
</feature>
<dbReference type="GeneID" id="54480275"/>
<dbReference type="RefSeq" id="XP_033596831.1">
    <property type="nucleotide sequence ID" value="XM_033739221.1"/>
</dbReference>
<evidence type="ECO:0000313" key="3">
    <source>
        <dbReference type="Proteomes" id="UP000799437"/>
    </source>
</evidence>
<feature type="compositionally biased region" description="Basic and acidic residues" evidence="1">
    <location>
        <begin position="100"/>
        <end position="111"/>
    </location>
</feature>
<evidence type="ECO:0000256" key="1">
    <source>
        <dbReference type="SAM" id="MobiDB-lite"/>
    </source>
</evidence>
<feature type="compositionally biased region" description="Basic and acidic residues" evidence="1">
    <location>
        <begin position="161"/>
        <end position="188"/>
    </location>
</feature>
<feature type="compositionally biased region" description="Basic and acidic residues" evidence="1">
    <location>
        <begin position="118"/>
        <end position="137"/>
    </location>
</feature>
<feature type="compositionally biased region" description="Polar residues" evidence="1">
    <location>
        <begin position="308"/>
        <end position="326"/>
    </location>
</feature>
<feature type="compositionally biased region" description="Polar residues" evidence="1">
    <location>
        <begin position="636"/>
        <end position="654"/>
    </location>
</feature>
<feature type="compositionally biased region" description="Pro residues" evidence="1">
    <location>
        <begin position="733"/>
        <end position="759"/>
    </location>
</feature>
<organism evidence="2 3">
    <name type="scientific">Pseudovirgaria hyperparasitica</name>
    <dbReference type="NCBI Taxonomy" id="470096"/>
    <lineage>
        <taxon>Eukaryota</taxon>
        <taxon>Fungi</taxon>
        <taxon>Dikarya</taxon>
        <taxon>Ascomycota</taxon>
        <taxon>Pezizomycotina</taxon>
        <taxon>Dothideomycetes</taxon>
        <taxon>Dothideomycetes incertae sedis</taxon>
        <taxon>Acrospermales</taxon>
        <taxon>Acrospermaceae</taxon>
        <taxon>Pseudovirgaria</taxon>
    </lineage>
</organism>
<evidence type="ECO:0000313" key="2">
    <source>
        <dbReference type="EMBL" id="KAF2754380.1"/>
    </source>
</evidence>
<feature type="region of interest" description="Disordered" evidence="1">
    <location>
        <begin position="20"/>
        <end position="369"/>
    </location>
</feature>
<dbReference type="Pfam" id="PF20566">
    <property type="entry name" value="Eap1"/>
    <property type="match status" value="1"/>
</dbReference>
<gene>
    <name evidence="2" type="ORF">EJ05DRAFT_139701</name>
</gene>
<feature type="region of interest" description="Disordered" evidence="1">
    <location>
        <begin position="670"/>
        <end position="694"/>
    </location>
</feature>
<feature type="compositionally biased region" description="Polar residues" evidence="1">
    <location>
        <begin position="60"/>
        <end position="71"/>
    </location>
</feature>